<dbReference type="SUPFAM" id="SSF48613">
    <property type="entry name" value="Heme oxygenase-like"/>
    <property type="match status" value="1"/>
</dbReference>
<proteinExistence type="predicted"/>
<reference evidence="9 10" key="1">
    <citation type="submission" date="2018-06" db="EMBL/GenBank/DDBJ databases">
        <title>Complete Genomes of Monosporascus.</title>
        <authorList>
            <person name="Robinson A.J."/>
            <person name="Natvig D.O."/>
        </authorList>
    </citation>
    <scope>NUCLEOTIDE SEQUENCE [LARGE SCALE GENOMIC DNA]</scope>
    <source>
        <strain evidence="9 10">CBS 609.92</strain>
    </source>
</reference>
<keyword evidence="3 6" id="KW-1133">Transmembrane helix</keyword>
<name>A0ABY0HAF0_9PEZI</name>
<feature type="transmembrane region" description="Helical" evidence="6">
    <location>
        <begin position="319"/>
        <end position="343"/>
    </location>
</feature>
<dbReference type="Pfam" id="PF13127">
    <property type="entry name" value="DUF3955"/>
    <property type="match status" value="1"/>
</dbReference>
<dbReference type="InterPro" id="IPR025016">
    <property type="entry name" value="DUF3955"/>
</dbReference>
<dbReference type="InterPro" id="IPR002051">
    <property type="entry name" value="Haem_Oase"/>
</dbReference>
<feature type="region of interest" description="Disordered" evidence="5">
    <location>
        <begin position="1"/>
        <end position="55"/>
    </location>
</feature>
<feature type="transmembrane region" description="Helical" evidence="6">
    <location>
        <begin position="375"/>
        <end position="400"/>
    </location>
</feature>
<feature type="transmembrane region" description="Helical" evidence="6">
    <location>
        <begin position="286"/>
        <end position="307"/>
    </location>
</feature>
<feature type="transmembrane region" description="Helical" evidence="6">
    <location>
        <begin position="248"/>
        <end position="266"/>
    </location>
</feature>
<evidence type="ECO:0000313" key="10">
    <source>
        <dbReference type="Proteomes" id="UP000294003"/>
    </source>
</evidence>
<evidence type="ECO:0000256" key="1">
    <source>
        <dbReference type="ARBA" id="ARBA00004141"/>
    </source>
</evidence>
<evidence type="ECO:0000256" key="6">
    <source>
        <dbReference type="SAM" id="Phobius"/>
    </source>
</evidence>
<keyword evidence="2 6" id="KW-0812">Transmembrane</keyword>
<evidence type="ECO:0000256" key="5">
    <source>
        <dbReference type="SAM" id="MobiDB-lite"/>
    </source>
</evidence>
<dbReference type="InterPro" id="IPR016084">
    <property type="entry name" value="Haem_Oase-like_multi-hlx"/>
</dbReference>
<comment type="caution">
    <text evidence="9">The sequence shown here is derived from an EMBL/GenBank/DDBJ whole genome shotgun (WGS) entry which is preliminary data.</text>
</comment>
<dbReference type="Pfam" id="PF00892">
    <property type="entry name" value="EamA"/>
    <property type="match status" value="1"/>
</dbReference>
<dbReference type="InterPro" id="IPR000620">
    <property type="entry name" value="EamA_dom"/>
</dbReference>
<dbReference type="InterPro" id="IPR037185">
    <property type="entry name" value="EmrE-like"/>
</dbReference>
<feature type="transmembrane region" description="Helical" evidence="6">
    <location>
        <begin position="65"/>
        <end position="89"/>
    </location>
</feature>
<feature type="region of interest" description="Disordered" evidence="5">
    <location>
        <begin position="434"/>
        <end position="461"/>
    </location>
</feature>
<protein>
    <recommendedName>
        <fullName evidence="11">EamA domain-containing protein</fullName>
    </recommendedName>
</protein>
<dbReference type="PANTHER" id="PTHR23051">
    <property type="entry name" value="SOLUTE CARRIER FAMILY 35, MEMBER F5"/>
    <property type="match status" value="1"/>
</dbReference>
<feature type="transmembrane region" description="Helical" evidence="6">
    <location>
        <begin position="190"/>
        <end position="208"/>
    </location>
</feature>
<keyword evidence="10" id="KW-1185">Reference proteome</keyword>
<feature type="domain" description="EamA" evidence="7">
    <location>
        <begin position="202"/>
        <end position="263"/>
    </location>
</feature>
<evidence type="ECO:0000259" key="7">
    <source>
        <dbReference type="Pfam" id="PF00892"/>
    </source>
</evidence>
<dbReference type="EMBL" id="QJNS01000092">
    <property type="protein sequence ID" value="RYO88060.1"/>
    <property type="molecule type" value="Genomic_DNA"/>
</dbReference>
<feature type="transmembrane region" description="Helical" evidence="6">
    <location>
        <begin position="101"/>
        <end position="121"/>
    </location>
</feature>
<gene>
    <name evidence="9" type="ORF">DL762_003945</name>
</gene>
<feature type="domain" description="DUF3955" evidence="8">
    <location>
        <begin position="65"/>
        <end position="115"/>
    </location>
</feature>
<dbReference type="Proteomes" id="UP000294003">
    <property type="component" value="Unassembled WGS sequence"/>
</dbReference>
<sequence>MAQAKSTVPTPEVLSPSDAPRRRLSEPVAPSEDLSASFLSGKRRASSPGSGSRRKLGAWGFARRTLGIALLLLTVFLWTLSNFLASYIFSDHTYNKPFFVVYVNTSIFAISMIPISVKHILESGGFWNVKNIALKAWRGRGLHGAGRMKMTEDGEELSAGERLLVDDEGSFEALDVPKPLSTDRLDLRETARLSLEFCMLWFFANYFASACLEYTSVGSVTILTSTSSVWTLIFCAVMKIERFSIRKLVGVLASLTGIVLISMVDLSGEDNDDDRGNFPHKSQQQIAIGDAMALISAVVYGLYVVVMKQRVGNEDRVNMPLFFGLVGIFNIVFLWPLFFILHWTGIEPFEMPPTGKIWFIIMVNSISSFISDMSWAYAMLLTTPLVVTVGLSLTIPLSLIGEMIQYEQYSSFVYWMGAFIVLLSFIFINHESHEEEDESNPNSDPGARAVEPRAASPRGQIARSLRDSPDLHTGLACIIYLRITMPLKEGEKDRPLSVLINTATRSVHTELDKLVVSRLSLALPPEAEDASKYVSGLLHITPIYIAFESLWRKILQSDVPVEEEDGLDDAGSCDVCDPETAQSEPTDLQTLRDIRIPHPLTVDPRTRSLLTNLHLPDLTRSEELQKDIVSLTGWSNRTVTGHLDDAAESPSIDPDFWVPASAAHHPSASRMGPGVAMAAVGDAPLHFFSFASTPDDGEELKMTFKQRLAESEALLTGAEREDVVQEARDIFAFMVRLVAELDDVCGTEESDASHMVSLRSRDSVVVEKERRALARLAKKVAEEAERDGGR</sequence>
<dbReference type="SUPFAM" id="SSF103481">
    <property type="entry name" value="Multidrug resistance efflux transporter EmrE"/>
    <property type="match status" value="1"/>
</dbReference>
<accession>A0ABY0HAF0</accession>
<dbReference type="Gene3D" id="1.20.910.10">
    <property type="entry name" value="Heme oxygenase-like"/>
    <property type="match status" value="2"/>
</dbReference>
<keyword evidence="4 6" id="KW-0472">Membrane</keyword>
<evidence type="ECO:0000313" key="9">
    <source>
        <dbReference type="EMBL" id="RYO88060.1"/>
    </source>
</evidence>
<comment type="subcellular location">
    <subcellularLocation>
        <location evidence="1">Membrane</location>
        <topology evidence="1">Multi-pass membrane protein</topology>
    </subcellularLocation>
</comment>
<organism evidence="9 10">
    <name type="scientific">Monosporascus cannonballus</name>
    <dbReference type="NCBI Taxonomy" id="155416"/>
    <lineage>
        <taxon>Eukaryota</taxon>
        <taxon>Fungi</taxon>
        <taxon>Dikarya</taxon>
        <taxon>Ascomycota</taxon>
        <taxon>Pezizomycotina</taxon>
        <taxon>Sordariomycetes</taxon>
        <taxon>Xylariomycetidae</taxon>
        <taxon>Xylariales</taxon>
        <taxon>Xylariales incertae sedis</taxon>
        <taxon>Monosporascus</taxon>
    </lineage>
</organism>
<evidence type="ECO:0000256" key="2">
    <source>
        <dbReference type="ARBA" id="ARBA00022692"/>
    </source>
</evidence>
<evidence type="ECO:0000259" key="8">
    <source>
        <dbReference type="Pfam" id="PF13127"/>
    </source>
</evidence>
<feature type="transmembrane region" description="Helical" evidence="6">
    <location>
        <begin position="214"/>
        <end position="236"/>
    </location>
</feature>
<dbReference type="PANTHER" id="PTHR23051:SF0">
    <property type="entry name" value="SOLUTE CARRIER FAMILY 35 MEMBER F5"/>
    <property type="match status" value="1"/>
</dbReference>
<feature type="transmembrane region" description="Helical" evidence="6">
    <location>
        <begin position="412"/>
        <end position="430"/>
    </location>
</feature>
<evidence type="ECO:0000256" key="3">
    <source>
        <dbReference type="ARBA" id="ARBA00022989"/>
    </source>
</evidence>
<evidence type="ECO:0000256" key="4">
    <source>
        <dbReference type="ARBA" id="ARBA00023136"/>
    </source>
</evidence>
<dbReference type="CDD" id="cd19165">
    <property type="entry name" value="HemeO"/>
    <property type="match status" value="1"/>
</dbReference>
<evidence type="ECO:0008006" key="11">
    <source>
        <dbReference type="Google" id="ProtNLM"/>
    </source>
</evidence>